<feature type="region of interest" description="Disordered" evidence="1">
    <location>
        <begin position="280"/>
        <end position="309"/>
    </location>
</feature>
<organism evidence="3 4">
    <name type="scientific">Penicillium atrosanguineum</name>
    <dbReference type="NCBI Taxonomy" id="1132637"/>
    <lineage>
        <taxon>Eukaryota</taxon>
        <taxon>Fungi</taxon>
        <taxon>Dikarya</taxon>
        <taxon>Ascomycota</taxon>
        <taxon>Pezizomycotina</taxon>
        <taxon>Eurotiomycetes</taxon>
        <taxon>Eurotiomycetidae</taxon>
        <taxon>Eurotiales</taxon>
        <taxon>Aspergillaceae</taxon>
        <taxon>Penicillium</taxon>
    </lineage>
</organism>
<sequence>MSSTRLVRDLEDLLLRARQHSGLYGDAESLLGRHDPQFVYQLQGILKRVAGRELRRKEQKDNMELRDKNRTLQSLSSPSVPKLEEEVIATVWGWAKHQKSFFTSGIKTDTSSPILDSVCQHLIYNKDVAFQINTIHTRLLVYFLARFVNEKLTDTRDMDQVVKLVVDSGWISPNPGLIDLFKENFLKWLKAGKRFIGLVELLGVGAGVIIFVPLIRASTLESHCPRTGPYAHSIKEKLQDMGVPAAASSRRDGWTGHEVVQTLMEHLFAQSTISFVSCDPATEPPATIPPATETRRWLRRPPESRPSPD</sequence>
<comment type="caution">
    <text evidence="3">The sequence shown here is derived from an EMBL/GenBank/DDBJ whole genome shotgun (WGS) entry which is preliminary data.</text>
</comment>
<proteinExistence type="predicted"/>
<reference evidence="3" key="2">
    <citation type="journal article" date="2023" name="IMA Fungus">
        <title>Comparative genomic study of the Penicillium genus elucidates a diverse pangenome and 15 lateral gene transfer events.</title>
        <authorList>
            <person name="Petersen C."/>
            <person name="Sorensen T."/>
            <person name="Nielsen M.R."/>
            <person name="Sondergaard T.E."/>
            <person name="Sorensen J.L."/>
            <person name="Fitzpatrick D.A."/>
            <person name="Frisvad J.C."/>
            <person name="Nielsen K.L."/>
        </authorList>
    </citation>
    <scope>NUCLEOTIDE SEQUENCE</scope>
    <source>
        <strain evidence="3">IBT 21472</strain>
    </source>
</reference>
<evidence type="ECO:0000313" key="3">
    <source>
        <dbReference type="EMBL" id="KAJ5318620.1"/>
    </source>
</evidence>
<keyword evidence="2" id="KW-0472">Membrane</keyword>
<protein>
    <submittedName>
        <fullName evidence="3">Uncharacterized protein</fullName>
    </submittedName>
</protein>
<dbReference type="Proteomes" id="UP001147746">
    <property type="component" value="Unassembled WGS sequence"/>
</dbReference>
<name>A0A9W9Q0G3_9EURO</name>
<keyword evidence="4" id="KW-1185">Reference proteome</keyword>
<gene>
    <name evidence="3" type="ORF">N7476_005040</name>
</gene>
<dbReference type="AlphaFoldDB" id="A0A9W9Q0G3"/>
<evidence type="ECO:0000313" key="4">
    <source>
        <dbReference type="Proteomes" id="UP001147746"/>
    </source>
</evidence>
<dbReference type="EMBL" id="JAPZBO010000004">
    <property type="protein sequence ID" value="KAJ5318620.1"/>
    <property type="molecule type" value="Genomic_DNA"/>
</dbReference>
<feature type="compositionally biased region" description="Basic and acidic residues" evidence="1">
    <location>
        <begin position="293"/>
        <end position="309"/>
    </location>
</feature>
<evidence type="ECO:0000256" key="1">
    <source>
        <dbReference type="SAM" id="MobiDB-lite"/>
    </source>
</evidence>
<feature type="transmembrane region" description="Helical" evidence="2">
    <location>
        <begin position="195"/>
        <end position="215"/>
    </location>
</feature>
<keyword evidence="2" id="KW-0812">Transmembrane</keyword>
<evidence type="ECO:0000256" key="2">
    <source>
        <dbReference type="SAM" id="Phobius"/>
    </source>
</evidence>
<accession>A0A9W9Q0G3</accession>
<reference evidence="3" key="1">
    <citation type="submission" date="2022-12" db="EMBL/GenBank/DDBJ databases">
        <authorList>
            <person name="Petersen C."/>
        </authorList>
    </citation>
    <scope>NUCLEOTIDE SEQUENCE</scope>
    <source>
        <strain evidence="3">IBT 21472</strain>
    </source>
</reference>
<keyword evidence="2" id="KW-1133">Transmembrane helix</keyword>